<proteinExistence type="inferred from homology"/>
<dbReference type="SUPFAM" id="SSF53335">
    <property type="entry name" value="S-adenosyl-L-methionine-dependent methyltransferases"/>
    <property type="match status" value="1"/>
</dbReference>
<name>A0A9Q8ZU96_9LACO</name>
<dbReference type="EMBL" id="CP097119">
    <property type="protein sequence ID" value="USS89848.1"/>
    <property type="molecule type" value="Genomic_DNA"/>
</dbReference>
<feature type="binding site" evidence="5">
    <location>
        <position position="189"/>
    </location>
    <ligand>
        <name>S-adenosyl-L-methionine</name>
        <dbReference type="ChEBI" id="CHEBI:59789"/>
    </ligand>
</feature>
<evidence type="ECO:0000256" key="3">
    <source>
        <dbReference type="ARBA" id="ARBA00022691"/>
    </source>
</evidence>
<evidence type="ECO:0000259" key="7">
    <source>
        <dbReference type="Pfam" id="PF17827"/>
    </source>
</evidence>
<dbReference type="Pfam" id="PF05175">
    <property type="entry name" value="MTS"/>
    <property type="match status" value="1"/>
</dbReference>
<dbReference type="AlphaFoldDB" id="A0A9Q8ZU96"/>
<reference evidence="8" key="1">
    <citation type="submission" date="2022-05" db="EMBL/GenBank/DDBJ databases">
        <authorList>
            <person name="Oliphant S.A."/>
            <person name="Watson-Haigh N.S."/>
            <person name="Sumby K.M."/>
            <person name="Gardner J.M."/>
            <person name="Jiranek V."/>
        </authorList>
    </citation>
    <scope>NUCLEOTIDE SEQUENCE</scope>
    <source>
        <strain evidence="8">KI4_B1</strain>
    </source>
</reference>
<gene>
    <name evidence="5 8" type="primary">prmC</name>
    <name evidence="8" type="ORF">M3M40_03485</name>
</gene>
<feature type="domain" description="Release factor glutamine methyltransferase N-terminal" evidence="7">
    <location>
        <begin position="12"/>
        <end position="80"/>
    </location>
</feature>
<keyword evidence="2 5" id="KW-0808">Transferase</keyword>
<dbReference type="InterPro" id="IPR040758">
    <property type="entry name" value="PrmC_N"/>
</dbReference>
<evidence type="ECO:0000256" key="1">
    <source>
        <dbReference type="ARBA" id="ARBA00022603"/>
    </source>
</evidence>
<dbReference type="InterPro" id="IPR004556">
    <property type="entry name" value="HemK-like"/>
</dbReference>
<feature type="binding site" evidence="5">
    <location>
        <begin position="189"/>
        <end position="192"/>
    </location>
    <ligand>
        <name>substrate</name>
    </ligand>
</feature>
<evidence type="ECO:0000256" key="5">
    <source>
        <dbReference type="HAMAP-Rule" id="MF_02126"/>
    </source>
</evidence>
<dbReference type="NCBIfam" id="TIGR03534">
    <property type="entry name" value="RF_mod_PrmC"/>
    <property type="match status" value="1"/>
</dbReference>
<feature type="binding site" evidence="5">
    <location>
        <begin position="124"/>
        <end position="128"/>
    </location>
    <ligand>
        <name>S-adenosyl-L-methionine</name>
        <dbReference type="ChEBI" id="CHEBI:59789"/>
    </ligand>
</feature>
<dbReference type="InterPro" id="IPR019874">
    <property type="entry name" value="RF_methyltr_PrmC"/>
</dbReference>
<dbReference type="PANTHER" id="PTHR18895:SF74">
    <property type="entry name" value="MTRF1L RELEASE FACTOR GLUTAMINE METHYLTRANSFERASE"/>
    <property type="match status" value="1"/>
</dbReference>
<dbReference type="CDD" id="cd02440">
    <property type="entry name" value="AdoMet_MTases"/>
    <property type="match status" value="1"/>
</dbReference>
<dbReference type="GO" id="GO:0102559">
    <property type="term" value="F:peptide chain release factor N(5)-glutamine methyltransferase activity"/>
    <property type="evidence" value="ECO:0007669"/>
    <property type="project" value="UniProtKB-EC"/>
</dbReference>
<dbReference type="PANTHER" id="PTHR18895">
    <property type="entry name" value="HEMK METHYLTRANSFERASE"/>
    <property type="match status" value="1"/>
</dbReference>
<dbReference type="FunFam" id="3.40.50.150:FF:000053">
    <property type="entry name" value="Release factor glutamine methyltransferase"/>
    <property type="match status" value="1"/>
</dbReference>
<dbReference type="InterPro" id="IPR002052">
    <property type="entry name" value="DNA_methylase_N6_adenine_CS"/>
</dbReference>
<comment type="function">
    <text evidence="5">Methylates the class 1 translation termination release factors RF1/PrfA and RF2/PrfB on the glutamine residue of the universally conserved GGQ motif.</text>
</comment>
<evidence type="ECO:0000259" key="6">
    <source>
        <dbReference type="Pfam" id="PF05175"/>
    </source>
</evidence>
<dbReference type="Gene3D" id="1.10.8.10">
    <property type="entry name" value="DNA helicase RuvA subunit, C-terminal domain"/>
    <property type="match status" value="1"/>
</dbReference>
<protein>
    <recommendedName>
        <fullName evidence="5">Release factor glutamine methyltransferase</fullName>
        <shortName evidence="5">RF MTase</shortName>
        <ecNumber evidence="5">2.1.1.297</ecNumber>
    </recommendedName>
    <alternativeName>
        <fullName evidence="5">N5-glutamine methyltransferase PrmC</fullName>
    </alternativeName>
    <alternativeName>
        <fullName evidence="5">Protein-(glutamine-N5) MTase PrmC</fullName>
    </alternativeName>
    <alternativeName>
        <fullName evidence="5">Protein-glutamine N-methyltransferase PrmC</fullName>
    </alternativeName>
</protein>
<evidence type="ECO:0000313" key="8">
    <source>
        <dbReference type="EMBL" id="USS89848.1"/>
    </source>
</evidence>
<comment type="caution">
    <text evidence="5">Lacks conserved residue(s) required for the propagation of feature annotation.</text>
</comment>
<dbReference type="Gene3D" id="3.40.50.150">
    <property type="entry name" value="Vaccinia Virus protein VP39"/>
    <property type="match status" value="1"/>
</dbReference>
<sequence length="288" mass="32175">MPTLKPNATPFEALRWASLCFKEQNIDPSEARYLLMGQLGWNQTQLLSNYRTPLTPTQVTEFGKNVRRRAVGEPTQYILGRAPFYGLELRVTPAVLIPRPETEELVDWILQDHRETKLRVLDVGTGSGAIALALKQARPQWSITASDISPDALAVAEQNAEELGLAVNFVTSDLLEGLPQQQFDVIVSNPPYIADAEANVMDRTVLDYEPRLALFAPHDGLALYERLAHSVAPYLTVTGAVYLEIGYHQGAAVQSLWRQQFPTADVELRRDLAGQDRMVRIQLEKKGL</sequence>
<dbReference type="GO" id="GO:0032259">
    <property type="term" value="P:methylation"/>
    <property type="evidence" value="ECO:0007669"/>
    <property type="project" value="UniProtKB-KW"/>
</dbReference>
<dbReference type="PROSITE" id="PS00092">
    <property type="entry name" value="N6_MTASE"/>
    <property type="match status" value="1"/>
</dbReference>
<comment type="similarity">
    <text evidence="5">Belongs to the protein N5-glutamine methyltransferase family. PrmC subfamily.</text>
</comment>
<feature type="binding site" evidence="5">
    <location>
        <position position="147"/>
    </location>
    <ligand>
        <name>S-adenosyl-L-methionine</name>
        <dbReference type="ChEBI" id="CHEBI:59789"/>
    </ligand>
</feature>
<evidence type="ECO:0000256" key="4">
    <source>
        <dbReference type="ARBA" id="ARBA00048391"/>
    </source>
</evidence>
<dbReference type="InterPro" id="IPR029063">
    <property type="entry name" value="SAM-dependent_MTases_sf"/>
</dbReference>
<evidence type="ECO:0000256" key="2">
    <source>
        <dbReference type="ARBA" id="ARBA00022679"/>
    </source>
</evidence>
<dbReference type="EC" id="2.1.1.297" evidence="5"/>
<dbReference type="InterPro" id="IPR050320">
    <property type="entry name" value="N5-glutamine_MTase"/>
</dbReference>
<feature type="domain" description="Methyltransferase small" evidence="6">
    <location>
        <begin position="116"/>
        <end position="200"/>
    </location>
</feature>
<dbReference type="HAMAP" id="MF_02126">
    <property type="entry name" value="RF_methyltr_PrmC"/>
    <property type="match status" value="1"/>
</dbReference>
<comment type="catalytic activity">
    <reaction evidence="4 5">
        <text>L-glutaminyl-[peptide chain release factor] + S-adenosyl-L-methionine = N(5)-methyl-L-glutaminyl-[peptide chain release factor] + S-adenosyl-L-homocysteine + H(+)</text>
        <dbReference type="Rhea" id="RHEA:42896"/>
        <dbReference type="Rhea" id="RHEA-COMP:10271"/>
        <dbReference type="Rhea" id="RHEA-COMP:10272"/>
        <dbReference type="ChEBI" id="CHEBI:15378"/>
        <dbReference type="ChEBI" id="CHEBI:30011"/>
        <dbReference type="ChEBI" id="CHEBI:57856"/>
        <dbReference type="ChEBI" id="CHEBI:59789"/>
        <dbReference type="ChEBI" id="CHEBI:61891"/>
        <dbReference type="EC" id="2.1.1.297"/>
    </reaction>
</comment>
<keyword evidence="3 5" id="KW-0949">S-adenosyl-L-methionine</keyword>
<keyword evidence="1 5" id="KW-0489">Methyltransferase</keyword>
<dbReference type="Proteomes" id="UP001055911">
    <property type="component" value="Chromosome"/>
</dbReference>
<accession>A0A9Q8ZU96</accession>
<dbReference type="Pfam" id="PF17827">
    <property type="entry name" value="PrmC_N"/>
    <property type="match status" value="1"/>
</dbReference>
<dbReference type="GO" id="GO:0003676">
    <property type="term" value="F:nucleic acid binding"/>
    <property type="evidence" value="ECO:0007669"/>
    <property type="project" value="InterPro"/>
</dbReference>
<evidence type="ECO:0000313" key="9">
    <source>
        <dbReference type="Proteomes" id="UP001055911"/>
    </source>
</evidence>
<keyword evidence="9" id="KW-1185">Reference proteome</keyword>
<dbReference type="InterPro" id="IPR007848">
    <property type="entry name" value="Small_mtfrase_dom"/>
</dbReference>
<dbReference type="RefSeq" id="WP_252767394.1">
    <property type="nucleotide sequence ID" value="NZ_CP097119.1"/>
</dbReference>
<dbReference type="NCBIfam" id="TIGR00536">
    <property type="entry name" value="hemK_fam"/>
    <property type="match status" value="1"/>
</dbReference>
<organism evidence="8 9">
    <name type="scientific">Fructilactobacillus cliffordii</name>
    <dbReference type="NCBI Taxonomy" id="2940299"/>
    <lineage>
        <taxon>Bacteria</taxon>
        <taxon>Bacillati</taxon>
        <taxon>Bacillota</taxon>
        <taxon>Bacilli</taxon>
        <taxon>Lactobacillales</taxon>
        <taxon>Lactobacillaceae</taxon>
        <taxon>Fructilactobacillus</taxon>
    </lineage>
</organism>